<dbReference type="EMBL" id="BMPZ01000001">
    <property type="protein sequence ID" value="GGI71394.1"/>
    <property type="molecule type" value="Genomic_DNA"/>
</dbReference>
<reference evidence="2" key="1">
    <citation type="journal article" date="2014" name="Int. J. Syst. Evol. Microbiol.">
        <title>Complete genome sequence of Corynebacterium casei LMG S-19264T (=DSM 44701T), isolated from a smear-ripened cheese.</title>
        <authorList>
            <consortium name="US DOE Joint Genome Institute (JGI-PGF)"/>
            <person name="Walter F."/>
            <person name="Albersmeier A."/>
            <person name="Kalinowski J."/>
            <person name="Ruckert C."/>
        </authorList>
    </citation>
    <scope>NUCLEOTIDE SEQUENCE</scope>
    <source>
        <strain evidence="2">JCM 30804</strain>
    </source>
</reference>
<proteinExistence type="predicted"/>
<feature type="transmembrane region" description="Helical" evidence="1">
    <location>
        <begin position="6"/>
        <end position="24"/>
    </location>
</feature>
<sequence>MVFNGTFWGQVFAVLAVIIIYFTVRFAKGKASNLPLVGFYSFLLNFIFPPGGWLYCLYWAKRKCV</sequence>
<comment type="caution">
    <text evidence="2">The sequence shown here is derived from an EMBL/GenBank/DDBJ whole genome shotgun (WGS) entry which is preliminary data.</text>
</comment>
<evidence type="ECO:0000313" key="3">
    <source>
        <dbReference type="Proteomes" id="UP000613743"/>
    </source>
</evidence>
<dbReference type="AlphaFoldDB" id="A0A917N6J7"/>
<feature type="transmembrane region" description="Helical" evidence="1">
    <location>
        <begin position="36"/>
        <end position="60"/>
    </location>
</feature>
<evidence type="ECO:0000256" key="1">
    <source>
        <dbReference type="SAM" id="Phobius"/>
    </source>
</evidence>
<accession>A0A917N6J7</accession>
<evidence type="ECO:0000313" key="2">
    <source>
        <dbReference type="EMBL" id="GGI71394.1"/>
    </source>
</evidence>
<keyword evidence="1" id="KW-0472">Membrane</keyword>
<dbReference type="Proteomes" id="UP000613743">
    <property type="component" value="Unassembled WGS sequence"/>
</dbReference>
<keyword evidence="3" id="KW-1185">Reference proteome</keyword>
<gene>
    <name evidence="2" type="ORF">GCM10009332_05870</name>
</gene>
<keyword evidence="1" id="KW-1133">Transmembrane helix</keyword>
<keyword evidence="1" id="KW-0812">Transmembrane</keyword>
<name>A0A917N6J7_9GAMM</name>
<organism evidence="2 3">
    <name type="scientific">Shewanella gelidii</name>
    <dbReference type="NCBI Taxonomy" id="1642821"/>
    <lineage>
        <taxon>Bacteria</taxon>
        <taxon>Pseudomonadati</taxon>
        <taxon>Pseudomonadota</taxon>
        <taxon>Gammaproteobacteria</taxon>
        <taxon>Alteromonadales</taxon>
        <taxon>Shewanellaceae</taxon>
        <taxon>Shewanella</taxon>
    </lineage>
</organism>
<protein>
    <submittedName>
        <fullName evidence="2">Uncharacterized protein</fullName>
    </submittedName>
</protein>
<reference evidence="2" key="2">
    <citation type="submission" date="2020-09" db="EMBL/GenBank/DDBJ databases">
        <authorList>
            <person name="Sun Q."/>
            <person name="Ohkuma M."/>
        </authorList>
    </citation>
    <scope>NUCLEOTIDE SEQUENCE</scope>
    <source>
        <strain evidence="2">JCM 30804</strain>
    </source>
</reference>